<dbReference type="GO" id="GO:0004829">
    <property type="term" value="F:threonine-tRNA ligase activity"/>
    <property type="evidence" value="ECO:0007669"/>
    <property type="project" value="UniProtKB-EC"/>
</dbReference>
<keyword evidence="6" id="KW-0547">Nucleotide-binding</keyword>
<dbReference type="InterPro" id="IPR002320">
    <property type="entry name" value="Thr-tRNA-ligase_IIa"/>
</dbReference>
<protein>
    <recommendedName>
        <fullName evidence="2 12">Threonine--tRNA ligase</fullName>
        <ecNumber evidence="2 12">6.1.1.3</ecNumber>
    </recommendedName>
</protein>
<evidence type="ECO:0000256" key="2">
    <source>
        <dbReference type="ARBA" id="ARBA00013163"/>
    </source>
</evidence>
<dbReference type="InterPro" id="IPR006195">
    <property type="entry name" value="aa-tRNA-synth_II"/>
</dbReference>
<dbReference type="InterPro" id="IPR033728">
    <property type="entry name" value="ThrRS_core"/>
</dbReference>
<dbReference type="SUPFAM" id="SSF52954">
    <property type="entry name" value="Class II aaRS ABD-related"/>
    <property type="match status" value="1"/>
</dbReference>
<dbReference type="Gene3D" id="3.30.930.10">
    <property type="entry name" value="Bira Bifunctional Protein, Domain 2"/>
    <property type="match status" value="1"/>
</dbReference>
<accession>A0ABU4JB17</accession>
<evidence type="ECO:0000256" key="12">
    <source>
        <dbReference type="NCBIfam" id="TIGR00418"/>
    </source>
</evidence>
<keyword evidence="10" id="KW-0030">Aminoacyl-tRNA synthetase</keyword>
<dbReference type="PROSITE" id="PS50862">
    <property type="entry name" value="AA_TRNA_LIGASE_II"/>
    <property type="match status" value="1"/>
</dbReference>
<dbReference type="PANTHER" id="PTHR11451:SF44">
    <property type="entry name" value="THREONINE--TRNA LIGASE, CHLOROPLASTIC_MITOCHONDRIAL 2"/>
    <property type="match status" value="1"/>
</dbReference>
<evidence type="ECO:0000256" key="7">
    <source>
        <dbReference type="ARBA" id="ARBA00022833"/>
    </source>
</evidence>
<dbReference type="RefSeq" id="WP_318757828.1">
    <property type="nucleotide sequence ID" value="NZ_JAWUZT010000081.1"/>
</dbReference>
<keyword evidence="8" id="KW-0067">ATP-binding</keyword>
<proteinExistence type="inferred from homology"/>
<evidence type="ECO:0000256" key="5">
    <source>
        <dbReference type="ARBA" id="ARBA00022723"/>
    </source>
</evidence>
<dbReference type="Pfam" id="PF00587">
    <property type="entry name" value="tRNA-synt_2b"/>
    <property type="match status" value="1"/>
</dbReference>
<evidence type="ECO:0000256" key="11">
    <source>
        <dbReference type="ARBA" id="ARBA00049515"/>
    </source>
</evidence>
<dbReference type="SUPFAM" id="SSF55681">
    <property type="entry name" value="Class II aaRS and biotin synthetases"/>
    <property type="match status" value="1"/>
</dbReference>
<dbReference type="InterPro" id="IPR045864">
    <property type="entry name" value="aa-tRNA-synth_II/BPL/LPL"/>
</dbReference>
<evidence type="ECO:0000313" key="15">
    <source>
        <dbReference type="Proteomes" id="UP001284771"/>
    </source>
</evidence>
<reference evidence="15" key="1">
    <citation type="submission" date="2023-07" db="EMBL/GenBank/DDBJ databases">
        <title>Draft genomic sequences of Priestia flexa CCM isolated from the soil of an abandoned mine contaminated by free cyanide in the high Andean zone of Tacna, Peru.</title>
        <authorList>
            <person name="Caceda Quiroz C.J."/>
            <person name="Maraza Chooque G.J."/>
            <person name="Fora Quispe G.L."/>
            <person name="Carpio Mamani M."/>
        </authorList>
    </citation>
    <scope>NUCLEOTIDE SEQUENCE [LARGE SCALE GENOMIC DNA]</scope>
    <source>
        <strain evidence="15">CCM</strain>
    </source>
</reference>
<dbReference type="InterPro" id="IPR047246">
    <property type="entry name" value="ThrRS_anticodon"/>
</dbReference>
<dbReference type="EMBL" id="JAWUZT010000081">
    <property type="protein sequence ID" value="MDW8518167.1"/>
    <property type="molecule type" value="Genomic_DNA"/>
</dbReference>
<dbReference type="InterPro" id="IPR036621">
    <property type="entry name" value="Anticodon-bd_dom_sf"/>
</dbReference>
<evidence type="ECO:0000256" key="9">
    <source>
        <dbReference type="ARBA" id="ARBA00022917"/>
    </source>
</evidence>
<evidence type="ECO:0000256" key="10">
    <source>
        <dbReference type="ARBA" id="ARBA00023146"/>
    </source>
</evidence>
<evidence type="ECO:0000259" key="13">
    <source>
        <dbReference type="PROSITE" id="PS50862"/>
    </source>
</evidence>
<comment type="similarity">
    <text evidence="1">Belongs to the class-II aminoacyl-tRNA synthetase family.</text>
</comment>
<dbReference type="CDD" id="cd00860">
    <property type="entry name" value="ThrRS_anticodon"/>
    <property type="match status" value="1"/>
</dbReference>
<evidence type="ECO:0000256" key="4">
    <source>
        <dbReference type="ARBA" id="ARBA00022598"/>
    </source>
</evidence>
<evidence type="ECO:0000256" key="3">
    <source>
        <dbReference type="ARBA" id="ARBA00022490"/>
    </source>
</evidence>
<evidence type="ECO:0000256" key="1">
    <source>
        <dbReference type="ARBA" id="ARBA00008226"/>
    </source>
</evidence>
<dbReference type="Proteomes" id="UP001284771">
    <property type="component" value="Unassembled WGS sequence"/>
</dbReference>
<dbReference type="Gene3D" id="3.40.50.800">
    <property type="entry name" value="Anticodon-binding domain"/>
    <property type="match status" value="1"/>
</dbReference>
<dbReference type="CDD" id="cd00771">
    <property type="entry name" value="ThrRS_core"/>
    <property type="match status" value="1"/>
</dbReference>
<comment type="catalytic activity">
    <reaction evidence="11">
        <text>tRNA(Thr) + L-threonine + ATP = L-threonyl-tRNA(Thr) + AMP + diphosphate + H(+)</text>
        <dbReference type="Rhea" id="RHEA:24624"/>
        <dbReference type="Rhea" id="RHEA-COMP:9670"/>
        <dbReference type="Rhea" id="RHEA-COMP:9704"/>
        <dbReference type="ChEBI" id="CHEBI:15378"/>
        <dbReference type="ChEBI" id="CHEBI:30616"/>
        <dbReference type="ChEBI" id="CHEBI:33019"/>
        <dbReference type="ChEBI" id="CHEBI:57926"/>
        <dbReference type="ChEBI" id="CHEBI:78442"/>
        <dbReference type="ChEBI" id="CHEBI:78534"/>
        <dbReference type="ChEBI" id="CHEBI:456215"/>
        <dbReference type="EC" id="6.1.1.3"/>
    </reaction>
</comment>
<feature type="domain" description="Aminoacyl-transfer RNA synthetases class-II family profile" evidence="13">
    <location>
        <begin position="35"/>
        <end position="300"/>
    </location>
</feature>
<keyword evidence="4 14" id="KW-0436">Ligase</keyword>
<keyword evidence="5" id="KW-0479">Metal-binding</keyword>
<evidence type="ECO:0000256" key="6">
    <source>
        <dbReference type="ARBA" id="ARBA00022741"/>
    </source>
</evidence>
<dbReference type="PRINTS" id="PR01047">
    <property type="entry name" value="TRNASYNTHTHR"/>
</dbReference>
<gene>
    <name evidence="14" type="primary">thrS</name>
    <name evidence="14" type="ORF">RIB56_18825</name>
</gene>
<dbReference type="InterPro" id="IPR004154">
    <property type="entry name" value="Anticodon-bd"/>
</dbReference>
<dbReference type="PANTHER" id="PTHR11451">
    <property type="entry name" value="THREONINE-TRNA LIGASE"/>
    <property type="match status" value="1"/>
</dbReference>
<keyword evidence="15" id="KW-1185">Reference proteome</keyword>
<name>A0ABU4JB17_9BACI</name>
<dbReference type="EC" id="6.1.1.3" evidence="2 12"/>
<organism evidence="14 15">
    <name type="scientific">Priestia flexa</name>
    <dbReference type="NCBI Taxonomy" id="86664"/>
    <lineage>
        <taxon>Bacteria</taxon>
        <taxon>Bacillati</taxon>
        <taxon>Bacillota</taxon>
        <taxon>Bacilli</taxon>
        <taxon>Bacillales</taxon>
        <taxon>Bacillaceae</taxon>
        <taxon>Priestia</taxon>
    </lineage>
</organism>
<keyword evidence="3" id="KW-0963">Cytoplasm</keyword>
<dbReference type="NCBIfam" id="TIGR00418">
    <property type="entry name" value="thrS"/>
    <property type="match status" value="1"/>
</dbReference>
<dbReference type="Pfam" id="PF03129">
    <property type="entry name" value="HGTP_anticodon"/>
    <property type="match status" value="1"/>
</dbReference>
<evidence type="ECO:0000256" key="8">
    <source>
        <dbReference type="ARBA" id="ARBA00022840"/>
    </source>
</evidence>
<keyword evidence="7" id="KW-0862">Zinc</keyword>
<keyword evidence="9" id="KW-0648">Protein biosynthesis</keyword>
<sequence length="398" mass="46207">MRNAKLEKQNHQQLGKELELFLTLEEAPGMPFFLPNGMAIRNELVNDWKQKHIQAQYAEIQTPVMMKQHLWEQSGHWDHYQENMYFSNVDEQSYALKPMNCPGAILLFNSKRRSYRELPVRYAELGLVHRHELSGSLNGLFRVRSFTQDDAHLFVTPAQIEAELNGVLKLVHEFYEQFGFEYKIELSTRPEKYMGDLSMWEQAEASLENVLKVRGLAYDINKGDGAFYGPKIDFHILDSLGRSWQCGTVQLDFQMPEKFDCTYIGEDNNPHRPVMIHRAIYGSIERFMGILIEHYGGDFPLWLAPVQVKILPIADAHIDYANEVAQRLRQHGRRVEVDSRKEKIGLKIREATLRKAPYIVIIGDQEVANSSLAIRKRTDNSQHSLKFDDFLLELAQNR</sequence>
<dbReference type="InterPro" id="IPR002314">
    <property type="entry name" value="aa-tRNA-synt_IIb"/>
</dbReference>
<evidence type="ECO:0000313" key="14">
    <source>
        <dbReference type="EMBL" id="MDW8518167.1"/>
    </source>
</evidence>
<comment type="caution">
    <text evidence="14">The sequence shown here is derived from an EMBL/GenBank/DDBJ whole genome shotgun (WGS) entry which is preliminary data.</text>
</comment>